<reference evidence="12 13" key="1">
    <citation type="submission" date="2017-11" db="EMBL/GenBank/DDBJ databases">
        <title>A major lineage of nontailed dsDNA viruses as unrecognized killers of marine bacteria.</title>
        <authorList>
            <person name="Kauffman K.M."/>
            <person name="Hussain F.A."/>
            <person name="Yang J."/>
            <person name="Arevalo P."/>
            <person name="Brown J.M."/>
            <person name="Chang W.K."/>
            <person name="VanInsberghe D."/>
            <person name="Elsherbini J."/>
            <person name="Cutler M.B."/>
            <person name="Kelly L."/>
            <person name="Polz M.F."/>
        </authorList>
    </citation>
    <scope>NUCLEOTIDE SEQUENCE [LARGE SCALE GENOMIC DNA]</scope>
</reference>
<evidence type="ECO:0000256" key="9">
    <source>
        <dbReference type="ARBA" id="ARBA00023219"/>
    </source>
</evidence>
<gene>
    <name evidence="12" type="ORF">NVP1204O_17</name>
</gene>
<evidence type="ECO:0000256" key="2">
    <source>
        <dbReference type="ARBA" id="ARBA00004328"/>
    </source>
</evidence>
<evidence type="ECO:0000313" key="12">
    <source>
        <dbReference type="EMBL" id="AUR95237.1"/>
    </source>
</evidence>
<keyword evidence="13" id="KW-1185">Reference proteome</keyword>
<dbReference type="InterPro" id="IPR020991">
    <property type="entry name" value="Connector_podovirus"/>
</dbReference>
<keyword evidence="5" id="KW-1188">Viral release from host cell</keyword>
<evidence type="ECO:0000256" key="10">
    <source>
        <dbReference type="ARBA" id="ARBA00023296"/>
    </source>
</evidence>
<evidence type="ECO:0000256" key="11">
    <source>
        <dbReference type="SAM" id="Coils"/>
    </source>
</evidence>
<accession>A0A2I7RNM7</accession>
<evidence type="ECO:0000256" key="5">
    <source>
        <dbReference type="ARBA" id="ARBA00022612"/>
    </source>
</evidence>
<sequence length="497" mass="55545">MSTVSQRWSALESEKQPYMNRGEQYSRWTLSHVFPPESYNGNISLDKDWDSVGAQSVNHLSNKLMLTLFAPARPFFRLDAEEAALTKMAQELGVDEAKVKLMLSRAEKAAVKRLNKKNARTALAHLLKLLVVTGNALFYLPENGKARTYSLRDYVVQRDSQGDLQELILREEFTLDQLTEDERSQVLSAKGARSSDKVKLYTWVIRQGDKFQVTQFADDITLSGNGEYTEKELPYIPVTWNLITGDHYGVGHVEEYQGEFHTIDVLQQSLVEGAAVAAQLKFLVNPNGSADVEELNNADNGDYVWGSPDDVTTVNIDKVQDWSVLQGIISQAEQRIGRGFLVNSAITRDAERVTAEEIRLQASELENALGGVYSHLAEQLQQPIAVILLNEIELGGLEAEGVEPIVTTGIDSLSRGSEHEQMMLFLQDTSIMNNIPEEVRGILQVDNLLSQMAMGRGVKYEDLIKTPEQQEADQKKALEQQKELMAAEAQAKQQMQG</sequence>
<dbReference type="Proteomes" id="UP000269294">
    <property type="component" value="Segment"/>
</dbReference>
<evidence type="ECO:0000313" key="13">
    <source>
        <dbReference type="Proteomes" id="UP000269294"/>
    </source>
</evidence>
<keyword evidence="3" id="KW-1244">Viral short tail ejection system</keyword>
<organism evidence="12 13">
    <name type="scientific">Vibrio phage 1.204.O._10N.222.46.F12</name>
    <dbReference type="NCBI Taxonomy" id="1881263"/>
    <lineage>
        <taxon>Viruses</taxon>
        <taxon>Duplodnaviria</taxon>
        <taxon>Heunggongvirae</taxon>
        <taxon>Uroviricota</taxon>
        <taxon>Caudoviricetes</taxon>
        <taxon>Autographivirales</taxon>
        <taxon>Cyclitvirus</taxon>
        <taxon>Cyclitvirus cyclit</taxon>
    </lineage>
</organism>
<evidence type="ECO:0000256" key="1">
    <source>
        <dbReference type="ARBA" id="ARBA00003421"/>
    </source>
</evidence>
<feature type="coiled-coil region" evidence="11">
    <location>
        <begin position="468"/>
        <end position="495"/>
    </location>
</feature>
<evidence type="ECO:0000256" key="6">
    <source>
        <dbReference type="ARBA" id="ARBA00022844"/>
    </source>
</evidence>
<proteinExistence type="predicted"/>
<evidence type="ECO:0000256" key="7">
    <source>
        <dbReference type="ARBA" id="ARBA00022950"/>
    </source>
</evidence>
<keyword evidence="8" id="KW-1171">Viral genome ejection through host cell envelope</keyword>
<dbReference type="GO" id="GO:0044423">
    <property type="term" value="C:virion component"/>
    <property type="evidence" value="ECO:0007669"/>
    <property type="project" value="UniProtKB-KW"/>
</dbReference>
<evidence type="ECO:0000256" key="8">
    <source>
        <dbReference type="ARBA" id="ARBA00023009"/>
    </source>
</evidence>
<comment type="function">
    <text evidence="1">Forms the portal vertex of the capsid. This portal plays critical roles in head assembly, genome packaging, neck/tail attachment, and genome ejection. The portal protein multimerizes as a single ring-shaped homododecamer arranged around a central channel.</text>
</comment>
<protein>
    <submittedName>
        <fullName evidence="12">Head to tail connecting protein</fullName>
    </submittedName>
</protein>
<keyword evidence="7" id="KW-0118">Viral capsid assembly</keyword>
<evidence type="ECO:0000256" key="4">
    <source>
        <dbReference type="ARBA" id="ARBA00022595"/>
    </source>
</evidence>
<keyword evidence="11" id="KW-0175">Coiled coil</keyword>
<keyword evidence="10" id="KW-1160">Virus entry into host cell</keyword>
<dbReference type="Pfam" id="PF12236">
    <property type="entry name" value="Head-tail_con"/>
    <property type="match status" value="1"/>
</dbReference>
<keyword evidence="9" id="KW-0231">Viral genome packaging</keyword>
<name>A0A2I7RNM7_9CAUD</name>
<keyword evidence="4" id="KW-1162">Viral penetration into host cytoplasm</keyword>
<keyword evidence="6" id="KW-0946">Virion</keyword>
<evidence type="ECO:0000256" key="3">
    <source>
        <dbReference type="ARBA" id="ARBA00022470"/>
    </source>
</evidence>
<dbReference type="EMBL" id="MG592574">
    <property type="protein sequence ID" value="AUR95237.1"/>
    <property type="molecule type" value="Genomic_DNA"/>
</dbReference>
<dbReference type="GO" id="GO:0099002">
    <property type="term" value="P:symbiont genome ejection through host cell envelope, short tail mechanism"/>
    <property type="evidence" value="ECO:0007669"/>
    <property type="project" value="UniProtKB-KW"/>
</dbReference>
<comment type="subcellular location">
    <subcellularLocation>
        <location evidence="2">Virion</location>
    </subcellularLocation>
</comment>